<dbReference type="InterPro" id="IPR036895">
    <property type="entry name" value="Uracil-DNA_glycosylase-like_sf"/>
</dbReference>
<dbReference type="Proteomes" id="UP000184144">
    <property type="component" value="Unassembled WGS sequence"/>
</dbReference>
<protein>
    <recommendedName>
        <fullName evidence="4">Type-4 uracil-DNA glycosylase</fullName>
        <ecNumber evidence="3">3.2.2.27</ecNumber>
    </recommendedName>
</protein>
<keyword evidence="5" id="KW-0004">4Fe-4S</keyword>
<evidence type="ECO:0000313" key="13">
    <source>
        <dbReference type="EMBL" id="SHF51858.1"/>
    </source>
</evidence>
<evidence type="ECO:0000256" key="8">
    <source>
        <dbReference type="ARBA" id="ARBA00022801"/>
    </source>
</evidence>
<dbReference type="SMART" id="SM00987">
    <property type="entry name" value="UreE_C"/>
    <property type="match status" value="1"/>
</dbReference>
<keyword evidence="10" id="KW-0411">Iron-sulfur</keyword>
<dbReference type="Gene3D" id="3.40.470.10">
    <property type="entry name" value="Uracil-DNA glycosylase-like domain"/>
    <property type="match status" value="1"/>
</dbReference>
<keyword evidence="9" id="KW-0408">Iron</keyword>
<evidence type="ECO:0000256" key="9">
    <source>
        <dbReference type="ARBA" id="ARBA00023004"/>
    </source>
</evidence>
<dbReference type="PANTHER" id="PTHR33693">
    <property type="entry name" value="TYPE-5 URACIL-DNA GLYCOSYLASE"/>
    <property type="match status" value="1"/>
</dbReference>
<dbReference type="CDD" id="cd10030">
    <property type="entry name" value="UDG-F4_TTUDGA_SPO1dp_like"/>
    <property type="match status" value="1"/>
</dbReference>
<evidence type="ECO:0000256" key="1">
    <source>
        <dbReference type="ARBA" id="ARBA00001400"/>
    </source>
</evidence>
<evidence type="ECO:0000256" key="6">
    <source>
        <dbReference type="ARBA" id="ARBA00022723"/>
    </source>
</evidence>
<accession>A0A1M5CAU3</accession>
<dbReference type="SMART" id="SM00986">
    <property type="entry name" value="UDG"/>
    <property type="match status" value="1"/>
</dbReference>
<evidence type="ECO:0000256" key="4">
    <source>
        <dbReference type="ARBA" id="ARBA00019403"/>
    </source>
</evidence>
<keyword evidence="14" id="KW-1185">Reference proteome</keyword>
<dbReference type="GO" id="GO:0006281">
    <property type="term" value="P:DNA repair"/>
    <property type="evidence" value="ECO:0007669"/>
    <property type="project" value="UniProtKB-KW"/>
</dbReference>
<dbReference type="NCBIfam" id="TIGR00758">
    <property type="entry name" value="UDG_fam4"/>
    <property type="match status" value="1"/>
</dbReference>
<dbReference type="STRING" id="1486859.SAMN05444273_10733"/>
<dbReference type="InterPro" id="IPR051536">
    <property type="entry name" value="UDG_Type-4/5"/>
</dbReference>
<organism evidence="13 14">
    <name type="scientific">Litoreibacter ascidiaceicola</name>
    <dbReference type="NCBI Taxonomy" id="1486859"/>
    <lineage>
        <taxon>Bacteria</taxon>
        <taxon>Pseudomonadati</taxon>
        <taxon>Pseudomonadota</taxon>
        <taxon>Alphaproteobacteria</taxon>
        <taxon>Rhodobacterales</taxon>
        <taxon>Roseobacteraceae</taxon>
        <taxon>Litoreibacter</taxon>
    </lineage>
</organism>
<keyword evidence="6" id="KW-0479">Metal-binding</keyword>
<evidence type="ECO:0000313" key="14">
    <source>
        <dbReference type="Proteomes" id="UP000184144"/>
    </source>
</evidence>
<dbReference type="EC" id="3.2.2.27" evidence="3"/>
<dbReference type="GO" id="GO:0046872">
    <property type="term" value="F:metal ion binding"/>
    <property type="evidence" value="ECO:0007669"/>
    <property type="project" value="UniProtKB-KW"/>
</dbReference>
<dbReference type="PANTHER" id="PTHR33693:SF1">
    <property type="entry name" value="TYPE-4 URACIL-DNA GLYCOSYLASE"/>
    <property type="match status" value="1"/>
</dbReference>
<evidence type="ECO:0000256" key="2">
    <source>
        <dbReference type="ARBA" id="ARBA00006521"/>
    </source>
</evidence>
<feature type="domain" description="Uracil-DNA glycosylase-like" evidence="12">
    <location>
        <begin position="134"/>
        <end position="283"/>
    </location>
</feature>
<evidence type="ECO:0000256" key="10">
    <source>
        <dbReference type="ARBA" id="ARBA00023014"/>
    </source>
</evidence>
<dbReference type="InterPro" id="IPR005122">
    <property type="entry name" value="Uracil-DNA_glycosylase-like"/>
</dbReference>
<reference evidence="14" key="1">
    <citation type="submission" date="2016-11" db="EMBL/GenBank/DDBJ databases">
        <authorList>
            <person name="Varghese N."/>
            <person name="Submissions S."/>
        </authorList>
    </citation>
    <scope>NUCLEOTIDE SEQUENCE [LARGE SCALE GENOMIC DNA]</scope>
    <source>
        <strain evidence="14">DSM 100566</strain>
    </source>
</reference>
<evidence type="ECO:0000256" key="11">
    <source>
        <dbReference type="ARBA" id="ARBA00023204"/>
    </source>
</evidence>
<dbReference type="GO" id="GO:0004844">
    <property type="term" value="F:uracil DNA N-glycosylase activity"/>
    <property type="evidence" value="ECO:0007669"/>
    <property type="project" value="UniProtKB-EC"/>
</dbReference>
<comment type="catalytic activity">
    <reaction evidence="1">
        <text>Hydrolyzes single-stranded DNA or mismatched double-stranded DNA and polynucleotides, releasing free uracil.</text>
        <dbReference type="EC" id="3.2.2.27"/>
    </reaction>
</comment>
<dbReference type="Pfam" id="PF03167">
    <property type="entry name" value="UDG"/>
    <property type="match status" value="1"/>
</dbReference>
<evidence type="ECO:0000256" key="3">
    <source>
        <dbReference type="ARBA" id="ARBA00012030"/>
    </source>
</evidence>
<keyword evidence="11" id="KW-0234">DNA repair</keyword>
<proteinExistence type="inferred from homology"/>
<gene>
    <name evidence="13" type="ORF">SAMN05444273_10733</name>
</gene>
<dbReference type="InterPro" id="IPR005273">
    <property type="entry name" value="Ura-DNA_glyco_family4"/>
</dbReference>
<dbReference type="EMBL" id="FQUV01000007">
    <property type="protein sequence ID" value="SHF51858.1"/>
    <property type="molecule type" value="Genomic_DNA"/>
</dbReference>
<evidence type="ECO:0000256" key="5">
    <source>
        <dbReference type="ARBA" id="ARBA00022485"/>
    </source>
</evidence>
<evidence type="ECO:0000256" key="7">
    <source>
        <dbReference type="ARBA" id="ARBA00022763"/>
    </source>
</evidence>
<dbReference type="AlphaFoldDB" id="A0A1M5CAU3"/>
<sequence>MILSGYKGERSVGQGRPATVMPLWGQCGQTRFTPMESGLDFHTAKALLDWHVDLGADEAIGDVPINRYEVPKEAPKAAKPEPAAAAPVVTQQGPDAVGIARQLAQGAQDLEGLKAAMASFPHCDLKNGARNLVFSDGIVGARVMVIGEAPGREEDQQAKPFVGPAGQLLDAMFAAIDHGRDHAENPIYITNVLPWRPPQNRDPKPDEVAMMLPFLERHIALADPDFLVLMGNHSCQALLGRKGITKMRGQWDEVFGKPALPMLHPAYLLRMPHAKRETWADLLSLKDRLRG</sequence>
<comment type="similarity">
    <text evidence="2">Belongs to the uracil-DNA glycosylase (UDG) superfamily. Type 4 (UDGa) family.</text>
</comment>
<dbReference type="GO" id="GO:0051539">
    <property type="term" value="F:4 iron, 4 sulfur cluster binding"/>
    <property type="evidence" value="ECO:0007669"/>
    <property type="project" value="UniProtKB-KW"/>
</dbReference>
<dbReference type="SUPFAM" id="SSF52141">
    <property type="entry name" value="Uracil-DNA glycosylase-like"/>
    <property type="match status" value="1"/>
</dbReference>
<keyword evidence="8" id="KW-0378">Hydrolase</keyword>
<keyword evidence="7" id="KW-0227">DNA damage</keyword>
<evidence type="ECO:0000259" key="12">
    <source>
        <dbReference type="SMART" id="SM00986"/>
    </source>
</evidence>
<name>A0A1M5CAU3_9RHOB</name>